<protein>
    <recommendedName>
        <fullName evidence="1">HTH bat-type domain-containing protein</fullName>
    </recommendedName>
</protein>
<dbReference type="AlphaFoldDB" id="X1FIK8"/>
<feature type="domain" description="HTH bat-type" evidence="1">
    <location>
        <begin position="162"/>
        <end position="211"/>
    </location>
</feature>
<dbReference type="PANTHER" id="PTHR34236">
    <property type="entry name" value="DIMETHYL SULFOXIDE REDUCTASE TRANSCRIPTIONAL ACTIVATOR"/>
    <property type="match status" value="1"/>
</dbReference>
<reference evidence="2" key="1">
    <citation type="journal article" date="2014" name="Front. Microbiol.">
        <title>High frequency of phylogenetically diverse reductive dehalogenase-homologous genes in deep subseafloor sedimentary metagenomes.</title>
        <authorList>
            <person name="Kawai M."/>
            <person name="Futagami T."/>
            <person name="Toyoda A."/>
            <person name="Takaki Y."/>
            <person name="Nishi S."/>
            <person name="Hori S."/>
            <person name="Arai W."/>
            <person name="Tsubouchi T."/>
            <person name="Morono Y."/>
            <person name="Uchiyama I."/>
            <person name="Ito T."/>
            <person name="Fujiyama A."/>
            <person name="Inagaki F."/>
            <person name="Takami H."/>
        </authorList>
    </citation>
    <scope>NUCLEOTIDE SEQUENCE</scope>
    <source>
        <strain evidence="2">Expedition CK06-06</strain>
    </source>
</reference>
<proteinExistence type="predicted"/>
<name>X1FIK8_9ZZZZ</name>
<comment type="caution">
    <text evidence="2">The sequence shown here is derived from an EMBL/GenBank/DDBJ whole genome shotgun (WGS) entry which is preliminary data.</text>
</comment>
<gene>
    <name evidence="2" type="ORF">S03H2_01472</name>
</gene>
<accession>X1FIK8</accession>
<evidence type="ECO:0000313" key="2">
    <source>
        <dbReference type="EMBL" id="GAH20608.1"/>
    </source>
</evidence>
<dbReference type="EMBL" id="BARU01000433">
    <property type="protein sequence ID" value="GAH20608.1"/>
    <property type="molecule type" value="Genomic_DNA"/>
</dbReference>
<dbReference type="InterPro" id="IPR007050">
    <property type="entry name" value="HTH_bacterioopsin"/>
</dbReference>
<sequence>MESTKSSLARIKIKFPDQLWISEIFKKFRDIRMEIEYFLPYDFEKSIGNSIIEIFHYNIDLIIEEVKNHKSVIEISILEKDEKRVRFNVKTKDPFLLYAIIRCGVLVNFPVRVREGYAYWRLVSSRESIDKLLTLFDQKGIEYTILRIGNSPYSIDDDKNKLTLDESTILNEALSLGFFEIPRKITLEELANMLGKSKSALSVTLRKIIKKKVMFEM</sequence>
<dbReference type="Pfam" id="PF04967">
    <property type="entry name" value="HTH_10"/>
    <property type="match status" value="1"/>
</dbReference>
<dbReference type="PANTHER" id="PTHR34236:SF1">
    <property type="entry name" value="DIMETHYL SULFOXIDE REDUCTASE TRANSCRIPTIONAL ACTIVATOR"/>
    <property type="match status" value="1"/>
</dbReference>
<organism evidence="2">
    <name type="scientific">marine sediment metagenome</name>
    <dbReference type="NCBI Taxonomy" id="412755"/>
    <lineage>
        <taxon>unclassified sequences</taxon>
        <taxon>metagenomes</taxon>
        <taxon>ecological metagenomes</taxon>
    </lineage>
</organism>
<evidence type="ECO:0000259" key="1">
    <source>
        <dbReference type="Pfam" id="PF04967"/>
    </source>
</evidence>